<sequence length="44" mass="4947">MAFALHYRQAPEHEAALLALAQHVTQHWPQLALQPGKCVVEIKT</sequence>
<name>A0A447U176_SALET</name>
<keyword evidence="1" id="KW-0378">Hydrolase</keyword>
<gene>
    <name evidence="1" type="primary">SBOV19901_1</name>
    <name evidence="1" type="ORF">NCTC6754_05248</name>
</gene>
<dbReference type="EC" id="3.1.3.12" evidence="1"/>
<dbReference type="EMBL" id="LR134190">
    <property type="protein sequence ID" value="VEB58111.1"/>
    <property type="molecule type" value="Genomic_DNA"/>
</dbReference>
<accession>A0A447U176</accession>
<dbReference type="GO" id="GO:0004805">
    <property type="term" value="F:trehalose-phosphatase activity"/>
    <property type="evidence" value="ECO:0007669"/>
    <property type="project" value="UniProtKB-EC"/>
</dbReference>
<evidence type="ECO:0000313" key="1">
    <source>
        <dbReference type="EMBL" id="VEB58111.1"/>
    </source>
</evidence>
<evidence type="ECO:0000313" key="2">
    <source>
        <dbReference type="Proteomes" id="UP000269208"/>
    </source>
</evidence>
<dbReference type="GO" id="GO:0005992">
    <property type="term" value="P:trehalose biosynthetic process"/>
    <property type="evidence" value="ECO:0007669"/>
    <property type="project" value="InterPro"/>
</dbReference>
<dbReference type="AlphaFoldDB" id="A0A447U176"/>
<dbReference type="Proteomes" id="UP000269208">
    <property type="component" value="Chromosome"/>
</dbReference>
<organism evidence="1 2">
    <name type="scientific">Salmonella enterica I</name>
    <dbReference type="NCBI Taxonomy" id="59201"/>
    <lineage>
        <taxon>Bacteria</taxon>
        <taxon>Pseudomonadati</taxon>
        <taxon>Pseudomonadota</taxon>
        <taxon>Gammaproteobacteria</taxon>
        <taxon>Enterobacterales</taxon>
        <taxon>Enterobacteriaceae</taxon>
        <taxon>Salmonella</taxon>
    </lineage>
</organism>
<proteinExistence type="predicted"/>
<dbReference type="Pfam" id="PF02358">
    <property type="entry name" value="Trehalose_PPase"/>
    <property type="match status" value="1"/>
</dbReference>
<protein>
    <submittedName>
        <fullName evidence="1">Trehalose phosphatase</fullName>
        <ecNumber evidence="1">3.1.3.12</ecNumber>
    </submittedName>
</protein>
<reference evidence="1 2" key="1">
    <citation type="submission" date="2018-12" db="EMBL/GenBank/DDBJ databases">
        <authorList>
            <consortium name="Pathogen Informatics"/>
        </authorList>
    </citation>
    <scope>NUCLEOTIDE SEQUENCE [LARGE SCALE GENOMIC DNA]</scope>
    <source>
        <strain evidence="1 2">NCTC6754</strain>
    </source>
</reference>
<dbReference type="InterPro" id="IPR003337">
    <property type="entry name" value="Trehalose_PPase"/>
</dbReference>